<accession>A0ABT2ZI59</accession>
<dbReference type="RefSeq" id="WP_263738018.1">
    <property type="nucleotide sequence ID" value="NZ_JAOWKZ010000001.1"/>
</dbReference>
<gene>
    <name evidence="1" type="ORF">OEZ71_00730</name>
</gene>
<name>A0ABT2ZI59_9RHOB</name>
<evidence type="ECO:0000313" key="2">
    <source>
        <dbReference type="Proteomes" id="UP001652564"/>
    </source>
</evidence>
<proteinExistence type="predicted"/>
<dbReference type="PANTHER" id="PTHR12910">
    <property type="entry name" value="NADH-UBIQUINONE OXIDOREDUCTASE SUBUNIT B17.2"/>
    <property type="match status" value="1"/>
</dbReference>
<dbReference type="Proteomes" id="UP001652564">
    <property type="component" value="Unassembled WGS sequence"/>
</dbReference>
<dbReference type="InterPro" id="IPR007763">
    <property type="entry name" value="NDUFA12"/>
</dbReference>
<protein>
    <submittedName>
        <fullName evidence="1">NADH:ubiquinone oxidoreductase subunit NDUFA12</fullName>
    </submittedName>
</protein>
<dbReference type="NCBIfam" id="NF006040">
    <property type="entry name" value="PRK08183.1"/>
    <property type="match status" value="1"/>
</dbReference>
<evidence type="ECO:0000313" key="1">
    <source>
        <dbReference type="EMBL" id="MCV2870814.1"/>
    </source>
</evidence>
<dbReference type="PANTHER" id="PTHR12910:SF2">
    <property type="entry name" value="NADH DEHYDROGENASE [UBIQUINONE] 1 ALPHA SUBCOMPLEX SUBUNIT 12"/>
    <property type="match status" value="1"/>
</dbReference>
<organism evidence="1 2">
    <name type="scientific">Albidovulum litorale</name>
    <dbReference type="NCBI Taxonomy" id="2984134"/>
    <lineage>
        <taxon>Bacteria</taxon>
        <taxon>Pseudomonadati</taxon>
        <taxon>Pseudomonadota</taxon>
        <taxon>Alphaproteobacteria</taxon>
        <taxon>Rhodobacterales</taxon>
        <taxon>Paracoccaceae</taxon>
        <taxon>Albidovulum</taxon>
    </lineage>
</organism>
<sequence length="124" mass="14324">MKFLLRLLTWWNGQTLGTQLFTARKGVKVGEDAEGNCFYETRDRKRRWVIYNGECEASRISPDWHGWLHFTWNEPPTKAALPHKSWEKPHEANLTGTALAYAPAGSIRHAAPADRRDYEAWSPE</sequence>
<dbReference type="Pfam" id="PF05071">
    <property type="entry name" value="NDUFA12"/>
    <property type="match status" value="1"/>
</dbReference>
<comment type="caution">
    <text evidence="1">The sequence shown here is derived from an EMBL/GenBank/DDBJ whole genome shotgun (WGS) entry which is preliminary data.</text>
</comment>
<dbReference type="EMBL" id="JAOWKZ010000001">
    <property type="protein sequence ID" value="MCV2870814.1"/>
    <property type="molecule type" value="Genomic_DNA"/>
</dbReference>
<keyword evidence="2" id="KW-1185">Reference proteome</keyword>
<reference evidence="1 2" key="1">
    <citation type="submission" date="2022-10" db="EMBL/GenBank/DDBJ databases">
        <title>Defluviimonas sp. nov., isolated from ocean surface sediments.</title>
        <authorList>
            <person name="He W."/>
            <person name="Wang L."/>
            <person name="Zhang D.-F."/>
        </authorList>
    </citation>
    <scope>NUCLEOTIDE SEQUENCE [LARGE SCALE GENOMIC DNA]</scope>
    <source>
        <strain evidence="1 2">WL0050</strain>
    </source>
</reference>